<organism evidence="2 3">
    <name type="scientific">Peptidiphaga gingivicola</name>
    <dbReference type="NCBI Taxonomy" id="2741497"/>
    <lineage>
        <taxon>Bacteria</taxon>
        <taxon>Bacillati</taxon>
        <taxon>Actinomycetota</taxon>
        <taxon>Actinomycetes</taxon>
        <taxon>Actinomycetales</taxon>
        <taxon>Actinomycetaceae</taxon>
        <taxon>Peptidiphaga</taxon>
    </lineage>
</organism>
<dbReference type="AlphaFoldDB" id="A0A179B2E5"/>
<dbReference type="SUPFAM" id="SSF100950">
    <property type="entry name" value="NagB/RpiA/CoA transferase-like"/>
    <property type="match status" value="1"/>
</dbReference>
<dbReference type="PANTHER" id="PTHR43293">
    <property type="entry name" value="ACETATE COA-TRANSFERASE YDIF"/>
    <property type="match status" value="1"/>
</dbReference>
<reference evidence="2 3" key="1">
    <citation type="submission" date="2016-04" db="EMBL/GenBank/DDBJ databases">
        <title>Peptidophaga gingivicola gen. nov., sp. nov., isolated from human subgingival plaque.</title>
        <authorList>
            <person name="Beall C.J."/>
            <person name="Mokrzan E.M."/>
            <person name="Griffen A.L."/>
            <person name="Leys E.J."/>
        </authorList>
    </citation>
    <scope>NUCLEOTIDE SEQUENCE [LARGE SCALE GENOMIC DNA]</scope>
    <source>
        <strain evidence="2 3">BA112</strain>
    </source>
</reference>
<accession>A0A179B2E5</accession>
<dbReference type="EMBL" id="LVZK01000001">
    <property type="protein sequence ID" value="OAP85842.1"/>
    <property type="molecule type" value="Genomic_DNA"/>
</dbReference>
<name>A0A179B2E5_9ACTO</name>
<proteinExistence type="predicted"/>
<keyword evidence="3" id="KW-1185">Reference proteome</keyword>
<sequence length="187" mass="19036">MSAVVSAEEAAHPASGAAGGATPFALPRLNGEALELARACARGGVSKPSGKAAGSGGFVGASQSAKTLVFAGAFAAGRLKEGNGRAVVANEGRAKKLVRDVEQASFWGSAASKFGRRVLRVAERAVFTLDGERLTQREVAPGVGLRPDALDQIEFTPEIDDDLKETGPGACAETRGGLVSVMDEKAA</sequence>
<dbReference type="RefSeq" id="WP_064230797.1">
    <property type="nucleotide sequence ID" value="NZ_LVZK01000001.1"/>
</dbReference>
<evidence type="ECO:0000256" key="1">
    <source>
        <dbReference type="SAM" id="MobiDB-lite"/>
    </source>
</evidence>
<protein>
    <submittedName>
        <fullName evidence="2">Uncharacterized protein</fullName>
    </submittedName>
</protein>
<evidence type="ECO:0000313" key="2">
    <source>
        <dbReference type="EMBL" id="OAP85842.1"/>
    </source>
</evidence>
<dbReference type="PANTHER" id="PTHR43293:SF1">
    <property type="entry name" value="ACETATE COA-TRANSFERASE YDIF"/>
    <property type="match status" value="1"/>
</dbReference>
<dbReference type="Gene3D" id="3.40.1080.10">
    <property type="entry name" value="Glutaconate Coenzyme A-transferase"/>
    <property type="match status" value="1"/>
</dbReference>
<dbReference type="Proteomes" id="UP000078368">
    <property type="component" value="Unassembled WGS sequence"/>
</dbReference>
<comment type="caution">
    <text evidence="2">The sequence shown here is derived from an EMBL/GenBank/DDBJ whole genome shotgun (WGS) entry which is preliminary data.</text>
</comment>
<evidence type="ECO:0000313" key="3">
    <source>
        <dbReference type="Proteomes" id="UP000078368"/>
    </source>
</evidence>
<feature type="region of interest" description="Disordered" evidence="1">
    <location>
        <begin position="1"/>
        <end position="22"/>
    </location>
</feature>
<dbReference type="InterPro" id="IPR037171">
    <property type="entry name" value="NagB/RpiA_transferase-like"/>
</dbReference>
<dbReference type="STRING" id="1823756.A4H34_01215"/>
<gene>
    <name evidence="2" type="ORF">A4H34_01215</name>
</gene>